<evidence type="ECO:0000313" key="6">
    <source>
        <dbReference type="Proteomes" id="UP000022835"/>
    </source>
</evidence>
<comment type="caution">
    <text evidence="5">The sequence shown here is derived from an EMBL/GenBank/DDBJ whole genome shotgun (WGS) entry which is preliminary data.</text>
</comment>
<evidence type="ECO:0000313" key="5">
    <source>
        <dbReference type="EMBL" id="KDE97013.1"/>
    </source>
</evidence>
<dbReference type="Pfam" id="PF01022">
    <property type="entry name" value="HTH_5"/>
    <property type="match status" value="1"/>
</dbReference>
<dbReference type="SMART" id="SM00418">
    <property type="entry name" value="HTH_ARSR"/>
    <property type="match status" value="1"/>
</dbReference>
<evidence type="ECO:0000256" key="2">
    <source>
        <dbReference type="ARBA" id="ARBA00023125"/>
    </source>
</evidence>
<dbReference type="InterPro" id="IPR011991">
    <property type="entry name" value="ArsR-like_HTH"/>
</dbReference>
<dbReference type="PRINTS" id="PR00778">
    <property type="entry name" value="HTHARSR"/>
</dbReference>
<dbReference type="AlphaFoldDB" id="A0A064CE62"/>
<dbReference type="SUPFAM" id="SSF46785">
    <property type="entry name" value="Winged helix' DNA-binding domain"/>
    <property type="match status" value="1"/>
</dbReference>
<dbReference type="RefSeq" id="WP_051660485.1">
    <property type="nucleotide sequence ID" value="NZ_JALN02000002.1"/>
</dbReference>
<dbReference type="PROSITE" id="PS50987">
    <property type="entry name" value="HTH_ARSR_2"/>
    <property type="match status" value="1"/>
</dbReference>
<dbReference type="EMBL" id="JALN02000002">
    <property type="protein sequence ID" value="KDE97013.1"/>
    <property type="molecule type" value="Genomic_DNA"/>
</dbReference>
<gene>
    <name evidence="5" type="ORF">Y900_027310</name>
</gene>
<evidence type="ECO:0000256" key="1">
    <source>
        <dbReference type="ARBA" id="ARBA00023015"/>
    </source>
</evidence>
<keyword evidence="2" id="KW-0238">DNA-binding</keyword>
<dbReference type="GO" id="GO:0003700">
    <property type="term" value="F:DNA-binding transcription factor activity"/>
    <property type="evidence" value="ECO:0007669"/>
    <property type="project" value="InterPro"/>
</dbReference>
<dbReference type="PANTHER" id="PTHR33154:SF33">
    <property type="entry name" value="TRANSCRIPTIONAL REPRESSOR SDPR"/>
    <property type="match status" value="1"/>
</dbReference>
<dbReference type="InterPro" id="IPR051081">
    <property type="entry name" value="HTH_MetalResp_TranReg"/>
</dbReference>
<dbReference type="InterPro" id="IPR036390">
    <property type="entry name" value="WH_DNA-bd_sf"/>
</dbReference>
<proteinExistence type="predicted"/>
<protein>
    <submittedName>
        <fullName evidence="5">ArsR family transcriptional regulator</fullName>
    </submittedName>
</protein>
<keyword evidence="6" id="KW-1185">Reference proteome</keyword>
<dbReference type="PANTHER" id="PTHR33154">
    <property type="entry name" value="TRANSCRIPTIONAL REGULATOR, ARSR FAMILY"/>
    <property type="match status" value="1"/>
</dbReference>
<feature type="domain" description="HTH arsR-type" evidence="4">
    <location>
        <begin position="16"/>
        <end position="111"/>
    </location>
</feature>
<evidence type="ECO:0000259" key="4">
    <source>
        <dbReference type="PROSITE" id="PS50987"/>
    </source>
</evidence>
<organism evidence="5 6">
    <name type="scientific">Mycolicibacterium aromaticivorans JS19b1 = JCM 16368</name>
    <dbReference type="NCBI Taxonomy" id="1440774"/>
    <lineage>
        <taxon>Bacteria</taxon>
        <taxon>Bacillati</taxon>
        <taxon>Actinomycetota</taxon>
        <taxon>Actinomycetes</taxon>
        <taxon>Mycobacteriales</taxon>
        <taxon>Mycobacteriaceae</taxon>
        <taxon>Mycolicibacterium</taxon>
    </lineage>
</organism>
<accession>A0A064CE62</accession>
<name>A0A064CE62_9MYCO</name>
<dbReference type="InterPro" id="IPR001845">
    <property type="entry name" value="HTH_ArsR_DNA-bd_dom"/>
</dbReference>
<reference evidence="5" key="1">
    <citation type="submission" date="2014-05" db="EMBL/GenBank/DDBJ databases">
        <title>Genome sequence of Mycobacterium aromaticivorans strain JS19b1T (= DSM 45407T).</title>
        <authorList>
            <person name="Kwak Y."/>
            <person name="Park G.-S."/>
            <person name="Li Q.X."/>
            <person name="Lee S.-E."/>
            <person name="Shin J.-H."/>
        </authorList>
    </citation>
    <scope>NUCLEOTIDE SEQUENCE [LARGE SCALE GENOMIC DNA]</scope>
    <source>
        <strain evidence="5">JS19b1</strain>
    </source>
</reference>
<dbReference type="GO" id="GO:0003677">
    <property type="term" value="F:DNA binding"/>
    <property type="evidence" value="ECO:0007669"/>
    <property type="project" value="UniProtKB-KW"/>
</dbReference>
<dbReference type="Gene3D" id="1.10.10.10">
    <property type="entry name" value="Winged helix-like DNA-binding domain superfamily/Winged helix DNA-binding domain"/>
    <property type="match status" value="1"/>
</dbReference>
<sequence>MTMLMAETGCAACPGVTPPALAPAAALFHGLSDPTRLAILQHLSSGEHRVRDLTEQLGLAQSTVSAHLGCLRECGLVASRPHGRASLFALRVAPELVDLLVAAEQLLAATGNAVELCPNYGTGTDLDPGPADLTTRHIEVDNQ</sequence>
<evidence type="ECO:0000256" key="3">
    <source>
        <dbReference type="ARBA" id="ARBA00023163"/>
    </source>
</evidence>
<dbReference type="Proteomes" id="UP000022835">
    <property type="component" value="Unassembled WGS sequence"/>
</dbReference>
<dbReference type="InterPro" id="IPR036388">
    <property type="entry name" value="WH-like_DNA-bd_sf"/>
</dbReference>
<keyword evidence="1" id="KW-0805">Transcription regulation</keyword>
<dbReference type="STRING" id="1440774.Y900_027310"/>
<dbReference type="NCBIfam" id="NF033788">
    <property type="entry name" value="HTH_metalloreg"/>
    <property type="match status" value="1"/>
</dbReference>
<dbReference type="CDD" id="cd00090">
    <property type="entry name" value="HTH_ARSR"/>
    <property type="match status" value="1"/>
</dbReference>
<keyword evidence="3" id="KW-0804">Transcription</keyword>
<dbReference type="eggNOG" id="COG0640">
    <property type="taxonomic scope" value="Bacteria"/>
</dbReference>